<protein>
    <recommendedName>
        <fullName evidence="6">ABC transmembrane type-1 domain-containing protein</fullName>
    </recommendedName>
</protein>
<dbReference type="InterPro" id="IPR050366">
    <property type="entry name" value="BP-dependent_transpt_permease"/>
</dbReference>
<sequence length="202" mass="21944">MEQVERAAPVRRSWWRTKTFAAGAVAVGVIALLAVLGPVVAPDYVSFDIMLIDPERGVPLGDLGGISGDHWFGVEPLMGRDLFARVVHAMQLSLRVALVAAVAEVVLGLLVALVVRRGKVRGQLRPALMWLALLVPVNLLVEVWFAYTGRSLLEPPTPSWGAMLSDATVWFDLDPAFLLIPGLLLVATVFAFLLLGLGMRER</sequence>
<reference evidence="4 5" key="1">
    <citation type="submission" date="2021-06" db="EMBL/GenBank/DDBJ databases">
        <title>Actinoplanes lichenicola sp. nov., and Actinoplanes ovalisporus sp. nov., isolated from lichen in Thailand.</title>
        <authorList>
            <person name="Saeng-In P."/>
            <person name="Kanchanasin P."/>
            <person name="Yuki M."/>
            <person name="Kudo T."/>
            <person name="Ohkuma M."/>
            <person name="Phongsopitanun W."/>
            <person name="Tanasupawat S."/>
        </authorList>
    </citation>
    <scope>NUCLEOTIDE SEQUENCE [LARGE SCALE GENOMIC DNA]</scope>
    <source>
        <strain evidence="4 5">NBRC 110975</strain>
    </source>
</reference>
<feature type="transmembrane region" description="Helical" evidence="3">
    <location>
        <begin position="20"/>
        <end position="41"/>
    </location>
</feature>
<keyword evidence="3" id="KW-1133">Transmembrane helix</keyword>
<evidence type="ECO:0000256" key="3">
    <source>
        <dbReference type="SAM" id="Phobius"/>
    </source>
</evidence>
<dbReference type="PANTHER" id="PTHR43386:SF1">
    <property type="entry name" value="D,D-DIPEPTIDE TRANSPORT SYSTEM PERMEASE PROTEIN DDPC-RELATED"/>
    <property type="match status" value="1"/>
</dbReference>
<organism evidence="4 5">
    <name type="scientific">Paractinoplanes bogorensis</name>
    <dbReference type="NCBI Taxonomy" id="1610840"/>
    <lineage>
        <taxon>Bacteria</taxon>
        <taxon>Bacillati</taxon>
        <taxon>Actinomycetota</taxon>
        <taxon>Actinomycetes</taxon>
        <taxon>Micromonosporales</taxon>
        <taxon>Micromonosporaceae</taxon>
        <taxon>Paractinoplanes</taxon>
    </lineage>
</organism>
<evidence type="ECO:0000313" key="5">
    <source>
        <dbReference type="Proteomes" id="UP001519654"/>
    </source>
</evidence>
<keyword evidence="2" id="KW-0813">Transport</keyword>
<feature type="transmembrane region" description="Helical" evidence="3">
    <location>
        <begin position="176"/>
        <end position="197"/>
    </location>
</feature>
<evidence type="ECO:0000256" key="2">
    <source>
        <dbReference type="ARBA" id="ARBA00022448"/>
    </source>
</evidence>
<proteinExistence type="predicted"/>
<dbReference type="Proteomes" id="UP001519654">
    <property type="component" value="Unassembled WGS sequence"/>
</dbReference>
<feature type="transmembrane region" description="Helical" evidence="3">
    <location>
        <begin position="92"/>
        <end position="115"/>
    </location>
</feature>
<feature type="transmembrane region" description="Helical" evidence="3">
    <location>
        <begin position="127"/>
        <end position="147"/>
    </location>
</feature>
<keyword evidence="3" id="KW-0812">Transmembrane</keyword>
<dbReference type="EMBL" id="JAHKKG010000005">
    <property type="protein sequence ID" value="MBU2665066.1"/>
    <property type="molecule type" value="Genomic_DNA"/>
</dbReference>
<dbReference type="PANTHER" id="PTHR43386">
    <property type="entry name" value="OLIGOPEPTIDE TRANSPORT SYSTEM PERMEASE PROTEIN APPC"/>
    <property type="match status" value="1"/>
</dbReference>
<keyword evidence="3" id="KW-0472">Membrane</keyword>
<accession>A0ABS5YNM6</accession>
<comment type="subcellular location">
    <subcellularLocation>
        <location evidence="1">Cell membrane</location>
        <topology evidence="1">Multi-pass membrane protein</topology>
    </subcellularLocation>
</comment>
<name>A0ABS5YNM6_9ACTN</name>
<gene>
    <name evidence="4" type="ORF">KOI35_16305</name>
</gene>
<keyword evidence="5" id="KW-1185">Reference proteome</keyword>
<evidence type="ECO:0000313" key="4">
    <source>
        <dbReference type="EMBL" id="MBU2665066.1"/>
    </source>
</evidence>
<dbReference type="RefSeq" id="WP_215788303.1">
    <property type="nucleotide sequence ID" value="NZ_JAHKKG010000005.1"/>
</dbReference>
<evidence type="ECO:0008006" key="6">
    <source>
        <dbReference type="Google" id="ProtNLM"/>
    </source>
</evidence>
<evidence type="ECO:0000256" key="1">
    <source>
        <dbReference type="ARBA" id="ARBA00004651"/>
    </source>
</evidence>
<comment type="caution">
    <text evidence="4">The sequence shown here is derived from an EMBL/GenBank/DDBJ whole genome shotgun (WGS) entry which is preliminary data.</text>
</comment>